<dbReference type="PANTHER" id="PTHR38730">
    <property type="entry name" value="SLL7028 PROTEIN"/>
    <property type="match status" value="1"/>
</dbReference>
<accession>A0AAC8PVL9</accession>
<name>A0AAC8PVL9_9GAMM</name>
<dbReference type="PANTHER" id="PTHR38730:SF1">
    <property type="entry name" value="SLL7028 PROTEIN"/>
    <property type="match status" value="1"/>
</dbReference>
<dbReference type="AlphaFoldDB" id="A0AAC8PVL9"/>
<organism evidence="3 4">
    <name type="scientific">Moraxella bovoculi</name>
    <dbReference type="NCBI Taxonomy" id="386891"/>
    <lineage>
        <taxon>Bacteria</taxon>
        <taxon>Pseudomonadati</taxon>
        <taxon>Pseudomonadota</taxon>
        <taxon>Gammaproteobacteria</taxon>
        <taxon>Moraxellales</taxon>
        <taxon>Moraxellaceae</taxon>
        <taxon>Moraxella</taxon>
    </lineage>
</organism>
<feature type="domain" description="VWA-like" evidence="1">
    <location>
        <begin position="247"/>
        <end position="367"/>
    </location>
</feature>
<dbReference type="RefSeq" id="WP_046699260.1">
    <property type="nucleotide sequence ID" value="NZ_CP011376.1"/>
</dbReference>
<dbReference type="InterPro" id="IPR025154">
    <property type="entry name" value="Put_metallopeptidase_dom"/>
</dbReference>
<evidence type="ECO:0008006" key="5">
    <source>
        <dbReference type="Google" id="ProtNLM"/>
    </source>
</evidence>
<proteinExistence type="predicted"/>
<evidence type="ECO:0000313" key="4">
    <source>
        <dbReference type="Proteomes" id="UP000077465"/>
    </source>
</evidence>
<evidence type="ECO:0000259" key="2">
    <source>
        <dbReference type="Pfam" id="PF13203"/>
    </source>
</evidence>
<evidence type="ECO:0000313" key="3">
    <source>
        <dbReference type="EMBL" id="AKG07800.1"/>
    </source>
</evidence>
<protein>
    <recommendedName>
        <fullName evidence="5">Metallopeptidase domain-containing protein</fullName>
    </recommendedName>
</protein>
<gene>
    <name evidence="3" type="ORF">AAX06_06100</name>
</gene>
<feature type="domain" description="Putative metallopeptidase" evidence="2">
    <location>
        <begin position="18"/>
        <end position="237"/>
    </location>
</feature>
<reference evidence="3 4" key="1">
    <citation type="submission" date="2015-05" db="EMBL/GenBank/DDBJ databases">
        <authorList>
            <person name="Dickey A."/>
            <person name="Clawson M."/>
            <person name="Bono J."/>
            <person name="Loy J.D."/>
        </authorList>
    </citation>
    <scope>NUCLEOTIDE SEQUENCE [LARGE SCALE GENOMIC DNA]</scope>
    <source>
        <strain evidence="3 4">22581</strain>
    </source>
</reference>
<sequence length="370" mass="41862">MNTDVSEALSRAKVRFLTNKKTIFLSSLCASLETKLDSSIPYAATSGKQLLINPDKFVELSDDEQVFLLAHETLHVAYLHMFRLGNRNPRVFNIAADYVINLELENQGFKIIEGGLIDSKYSGLSTEEVYDLLIKEHMEQPQSNPMGDDVLYGAPTSVEAEQLTNEVQGKIIRAAFIAEQFQQAGSIPTSVKRFLEGLLKPKVNWRVVLRRFFNDLDAQEISWVRPKKKYLPMYLPTRRSNKLSSISIAVDTSGSITQEQFDQFITEISAIFRFLQPKDLEIIQFDYGIKAINRVKDINQLRTIGFIGGGGTNVTEVIQHFIDKPSKALVIITDGYLSTDLPKPNNPVIWVVFNNPNFEPPFGQCIYFDL</sequence>
<dbReference type="Pfam" id="PF13203">
    <property type="entry name" value="DUF2201_N"/>
    <property type="match status" value="1"/>
</dbReference>
<dbReference type="InterPro" id="IPR018698">
    <property type="entry name" value="VWA-like_dom"/>
</dbReference>
<dbReference type="Gene3D" id="3.40.50.410">
    <property type="entry name" value="von Willebrand factor, type A domain"/>
    <property type="match status" value="1"/>
</dbReference>
<dbReference type="EMBL" id="CP011376">
    <property type="protein sequence ID" value="AKG07800.1"/>
    <property type="molecule type" value="Genomic_DNA"/>
</dbReference>
<dbReference type="SUPFAM" id="SSF53300">
    <property type="entry name" value="vWA-like"/>
    <property type="match status" value="1"/>
</dbReference>
<dbReference type="InterPro" id="IPR036465">
    <property type="entry name" value="vWFA_dom_sf"/>
</dbReference>
<evidence type="ECO:0000259" key="1">
    <source>
        <dbReference type="Pfam" id="PF09967"/>
    </source>
</evidence>
<dbReference type="Proteomes" id="UP000077465">
    <property type="component" value="Chromosome"/>
</dbReference>
<dbReference type="Pfam" id="PF09967">
    <property type="entry name" value="DUF2201"/>
    <property type="match status" value="1"/>
</dbReference>